<evidence type="ECO:0000259" key="8">
    <source>
        <dbReference type="Pfam" id="PF00814"/>
    </source>
</evidence>
<dbReference type="SMR" id="A0A0H3DNI4"/>
<evidence type="ECO:0000256" key="7">
    <source>
        <dbReference type="HAMAP-Rule" id="MF_01445"/>
    </source>
</evidence>
<dbReference type="eggNOG" id="COG0533">
    <property type="taxonomic scope" value="Bacteria"/>
</dbReference>
<dbReference type="InterPro" id="IPR017860">
    <property type="entry name" value="Peptidase_M22_CS"/>
</dbReference>
<keyword evidence="4 7" id="KW-0408">Iron</keyword>
<dbReference type="GO" id="GO:0002949">
    <property type="term" value="P:tRNA threonylcarbamoyladenosine modification"/>
    <property type="evidence" value="ECO:0007669"/>
    <property type="project" value="UniProtKB-UniRule"/>
</dbReference>
<dbReference type="InterPro" id="IPR017861">
    <property type="entry name" value="KAE1/TsaD"/>
</dbReference>
<dbReference type="GO" id="GO:0006508">
    <property type="term" value="P:proteolysis"/>
    <property type="evidence" value="ECO:0007669"/>
    <property type="project" value="UniProtKB-KW"/>
</dbReference>
<evidence type="ECO:0000256" key="3">
    <source>
        <dbReference type="ARBA" id="ARBA00022723"/>
    </source>
</evidence>
<sequence length="319" mass="35210">MEQPLCILGIETTCDDTSIGVITESKVQAHIVLSSAKLHAQTGGVVPEVAARSHEQNLLKALQQSGVVLEQITHIAYAANPGLPGCLHVGATFARSLSFLLDKPLLPINHLYAHIFSALIDQDINQLKLPALGLVVSGGHTAIYLIKSLFDLELIAETSDDAIGEVYDKVGRAMGFPYPAGPQLDSLFQPELVKSHYFFRPSTKWTKFSYSGLKSQCFTKIKQLRERKGFNPQTHDWNEFASNFQATIIDHYINHVKDAIQQHQPQMLLLGGGVSANKYLREQVTQLQLPYLIAPLKYTSDNGAMIGFYANLLINGKNN</sequence>
<feature type="binding site" evidence="7">
    <location>
        <position position="301"/>
    </location>
    <ligand>
        <name>Fe cation</name>
        <dbReference type="ChEBI" id="CHEBI:24875"/>
    </ligand>
</feature>
<dbReference type="HAMAP" id="MF_01445">
    <property type="entry name" value="TsaD"/>
    <property type="match status" value="1"/>
</dbReference>
<dbReference type="Gene3D" id="3.30.420.40">
    <property type="match status" value="2"/>
</dbReference>
<keyword evidence="2 7" id="KW-0819">tRNA processing</keyword>
<feature type="binding site" evidence="7">
    <location>
        <begin position="135"/>
        <end position="139"/>
    </location>
    <ligand>
        <name>substrate</name>
    </ligand>
</feature>
<gene>
    <name evidence="7" type="primary">tsaD</name>
    <name evidence="9" type="ordered locus">MPNE_0068</name>
</gene>
<evidence type="ECO:0000256" key="1">
    <source>
        <dbReference type="ARBA" id="ARBA00022679"/>
    </source>
</evidence>
<dbReference type="PROSITE" id="PS01016">
    <property type="entry name" value="GLYCOPROTEASE"/>
    <property type="match status" value="1"/>
</dbReference>
<evidence type="ECO:0000313" key="9">
    <source>
        <dbReference type="EMBL" id="ADK87243.1"/>
    </source>
</evidence>
<dbReference type="PANTHER" id="PTHR11735">
    <property type="entry name" value="TRNA N6-ADENOSINE THREONYLCARBAMOYLTRANSFERASE"/>
    <property type="match status" value="1"/>
</dbReference>
<feature type="binding site" evidence="7">
    <location>
        <position position="114"/>
    </location>
    <ligand>
        <name>Fe cation</name>
        <dbReference type="ChEBI" id="CHEBI:24875"/>
    </ligand>
</feature>
<dbReference type="GO" id="GO:0005506">
    <property type="term" value="F:iron ion binding"/>
    <property type="evidence" value="ECO:0007669"/>
    <property type="project" value="UniProtKB-UniRule"/>
</dbReference>
<dbReference type="HOGENOM" id="CLU_023208_0_1_14"/>
<dbReference type="InterPro" id="IPR022450">
    <property type="entry name" value="TsaD"/>
</dbReference>
<keyword evidence="7" id="KW-0963">Cytoplasm</keyword>
<comment type="catalytic activity">
    <reaction evidence="6 7">
        <text>L-threonylcarbamoyladenylate + adenosine(37) in tRNA = N(6)-L-threonylcarbamoyladenosine(37) in tRNA + AMP + H(+)</text>
        <dbReference type="Rhea" id="RHEA:37059"/>
        <dbReference type="Rhea" id="RHEA-COMP:10162"/>
        <dbReference type="Rhea" id="RHEA-COMP:10163"/>
        <dbReference type="ChEBI" id="CHEBI:15378"/>
        <dbReference type="ChEBI" id="CHEBI:73682"/>
        <dbReference type="ChEBI" id="CHEBI:74411"/>
        <dbReference type="ChEBI" id="CHEBI:74418"/>
        <dbReference type="ChEBI" id="CHEBI:456215"/>
        <dbReference type="EC" id="2.3.1.234"/>
    </reaction>
</comment>
<keyword evidence="9" id="KW-0378">Hydrolase</keyword>
<dbReference type="NCBIfam" id="TIGR03723">
    <property type="entry name" value="T6A_TsaD_YgjD"/>
    <property type="match status" value="1"/>
</dbReference>
<proteinExistence type="inferred from homology"/>
<feature type="binding site" evidence="7">
    <location>
        <position position="168"/>
    </location>
    <ligand>
        <name>substrate</name>
    </ligand>
</feature>
<keyword evidence="3 7" id="KW-0479">Metal-binding</keyword>
<evidence type="ECO:0000256" key="5">
    <source>
        <dbReference type="ARBA" id="ARBA00023315"/>
    </source>
</evidence>
<dbReference type="PANTHER" id="PTHR11735:SF6">
    <property type="entry name" value="TRNA N6-ADENOSINE THREONYLCARBAMOYLTRANSFERASE, MITOCHONDRIAL"/>
    <property type="match status" value="1"/>
</dbReference>
<reference evidence="9 10" key="1">
    <citation type="journal article" date="2010" name="Appl. Environ. Microbiol.">
        <title>Targeted chromosomal knockouts in Mycoplasma pneumoniae.</title>
        <authorList>
            <person name="Krishnakumar R."/>
            <person name="Assad-Garcia N."/>
            <person name="Benders G.A."/>
            <person name="Phan Q."/>
            <person name="Montague M.G."/>
            <person name="Glass J.I."/>
        </authorList>
    </citation>
    <scope>NUCLEOTIDE SEQUENCE [LARGE SCALE GENOMIC DNA]</scope>
    <source>
        <strain evidence="10">ATCC 15531 / DSM 22911 / NBRC 14401 / NCTC 10119 / FH</strain>
    </source>
</reference>
<keyword evidence="1 7" id="KW-0808">Transferase</keyword>
<dbReference type="EC" id="2.3.1.234" evidence="7"/>
<comment type="similarity">
    <text evidence="7">Belongs to the KAE1 / TsaD family.</text>
</comment>
<dbReference type="InterPro" id="IPR043129">
    <property type="entry name" value="ATPase_NBD"/>
</dbReference>
<feature type="domain" description="Gcp-like" evidence="8">
    <location>
        <begin position="27"/>
        <end position="307"/>
    </location>
</feature>
<evidence type="ECO:0000256" key="2">
    <source>
        <dbReference type="ARBA" id="ARBA00022694"/>
    </source>
</evidence>
<dbReference type="SUPFAM" id="SSF53067">
    <property type="entry name" value="Actin-like ATPase domain"/>
    <property type="match status" value="1"/>
</dbReference>
<dbReference type="GO" id="GO:0061711">
    <property type="term" value="F:tRNA N(6)-L-threonylcarbamoyladenine synthase activity"/>
    <property type="evidence" value="ECO:0007669"/>
    <property type="project" value="UniProtKB-EC"/>
</dbReference>
<dbReference type="Pfam" id="PF00814">
    <property type="entry name" value="TsaD"/>
    <property type="match status" value="1"/>
</dbReference>
<dbReference type="STRING" id="722438.F539_00325"/>
<comment type="function">
    <text evidence="7">Required for the formation of a threonylcarbamoyl group on adenosine at position 37 (t(6)A37) in tRNAs that read codons beginning with adenine. Is involved in the transfer of the threonylcarbamoyl moiety of threonylcarbamoyl-AMP (TC-AMP) to the N6 group of A37, together with TsaE and TsaB. TsaD likely plays a direct catalytic role in this reaction.</text>
</comment>
<dbReference type="PATRIC" id="fig|722438.3.peg.64"/>
<dbReference type="AlphaFoldDB" id="A0A0H3DNI4"/>
<evidence type="ECO:0000256" key="4">
    <source>
        <dbReference type="ARBA" id="ARBA00023004"/>
    </source>
</evidence>
<dbReference type="NCBIfam" id="TIGR00329">
    <property type="entry name" value="gcp_kae1"/>
    <property type="match status" value="1"/>
</dbReference>
<evidence type="ECO:0000313" key="10">
    <source>
        <dbReference type="Proteomes" id="UP000007756"/>
    </source>
</evidence>
<dbReference type="InterPro" id="IPR000905">
    <property type="entry name" value="Gcp-like_dom"/>
</dbReference>
<protein>
    <recommendedName>
        <fullName evidence="7">tRNA N6-adenosine threonylcarbamoyltransferase</fullName>
        <ecNumber evidence="7">2.3.1.234</ecNumber>
    </recommendedName>
    <alternativeName>
        <fullName evidence="7">N6-L-threonylcarbamoyladenine synthase</fullName>
        <shortName evidence="7">t(6)A synthase</shortName>
    </alternativeName>
    <alternativeName>
        <fullName evidence="7">t(6)A37 threonylcarbamoyladenosine biosynthesis protein TsaD</fullName>
    </alternativeName>
    <alternativeName>
        <fullName evidence="7">tRNA threonylcarbamoyladenosine biosynthesis protein TsaD</fullName>
    </alternativeName>
</protein>
<dbReference type="PaxDb" id="722438-MPNE_0068"/>
<dbReference type="GeneID" id="66609300"/>
<accession>A0A0H3DNI4</accession>
<dbReference type="RefSeq" id="WP_010874416.1">
    <property type="nucleotide sequence ID" value="NZ_CP010546.1"/>
</dbReference>
<organism evidence="9 10">
    <name type="scientific">Mycoplasmoides pneumoniae (strain ATCC 15531 / DSM 23978 / CIP 103766 / NBRC 14401 / NCTC 10119 / FH)</name>
    <name type="common">Mycoplasma pneumoniae</name>
    <dbReference type="NCBI Taxonomy" id="722438"/>
    <lineage>
        <taxon>Bacteria</taxon>
        <taxon>Bacillati</taxon>
        <taxon>Mycoplasmatota</taxon>
        <taxon>Mycoplasmoidales</taxon>
        <taxon>Mycoplasmoidaceae</taxon>
        <taxon>Mycoplasmoides</taxon>
    </lineage>
</organism>
<dbReference type="PRINTS" id="PR00789">
    <property type="entry name" value="OSIALOPTASE"/>
</dbReference>
<keyword evidence="5 7" id="KW-0012">Acyltransferase</keyword>
<keyword evidence="9" id="KW-0645">Protease</keyword>
<dbReference type="GO" id="GO:0008233">
    <property type="term" value="F:peptidase activity"/>
    <property type="evidence" value="ECO:0007669"/>
    <property type="project" value="UniProtKB-KW"/>
</dbReference>
<comment type="cofactor">
    <cofactor evidence="7">
        <name>Fe(2+)</name>
        <dbReference type="ChEBI" id="CHEBI:29033"/>
    </cofactor>
    <text evidence="7">Binds 1 Fe(2+) ion per subunit.</text>
</comment>
<feature type="binding site" evidence="7">
    <location>
        <position position="277"/>
    </location>
    <ligand>
        <name>substrate</name>
    </ligand>
</feature>
<feature type="binding site" evidence="7">
    <location>
        <position position="181"/>
    </location>
    <ligand>
        <name>substrate</name>
    </ligand>
</feature>
<dbReference type="Proteomes" id="UP000007756">
    <property type="component" value="Chromosome"/>
</dbReference>
<name>A0A0H3DNI4_MYCPB</name>
<dbReference type="KEGG" id="mpj:MPNE_0068"/>
<dbReference type="EMBL" id="CP002077">
    <property type="protein sequence ID" value="ADK87243.1"/>
    <property type="molecule type" value="Genomic_DNA"/>
</dbReference>
<evidence type="ECO:0000256" key="6">
    <source>
        <dbReference type="ARBA" id="ARBA00048117"/>
    </source>
</evidence>
<comment type="subcellular location">
    <subcellularLocation>
        <location evidence="7">Cytoplasm</location>
    </subcellularLocation>
</comment>
<feature type="binding site" evidence="7">
    <location>
        <position position="110"/>
    </location>
    <ligand>
        <name>Fe cation</name>
        <dbReference type="ChEBI" id="CHEBI:24875"/>
    </ligand>
</feature>
<feature type="binding site" evidence="7">
    <location>
        <position position="185"/>
    </location>
    <ligand>
        <name>substrate</name>
    </ligand>
</feature>
<dbReference type="GO" id="GO:0005737">
    <property type="term" value="C:cytoplasm"/>
    <property type="evidence" value="ECO:0007669"/>
    <property type="project" value="UniProtKB-SubCell"/>
</dbReference>